<name>A0A2M4B7I4_9DIPT</name>
<feature type="signal peptide" evidence="1">
    <location>
        <begin position="1"/>
        <end position="31"/>
    </location>
</feature>
<accession>A0A2M4B7I4</accession>
<proteinExistence type="predicted"/>
<sequence>MGIRCAVERHPIVVLLFRLVVVLVVRHPATGRQRWFVLVRRIFGATPHTKSAPLVRHLIWCSVVVRSGAVRRLAIASE</sequence>
<keyword evidence="1" id="KW-0732">Signal</keyword>
<protein>
    <submittedName>
        <fullName evidence="2">Putative secreted protein</fullName>
    </submittedName>
</protein>
<evidence type="ECO:0000256" key="1">
    <source>
        <dbReference type="SAM" id="SignalP"/>
    </source>
</evidence>
<feature type="chain" id="PRO_5014656363" evidence="1">
    <location>
        <begin position="32"/>
        <end position="78"/>
    </location>
</feature>
<dbReference type="AlphaFoldDB" id="A0A2M4B7I4"/>
<reference evidence="2" key="1">
    <citation type="submission" date="2018-01" db="EMBL/GenBank/DDBJ databases">
        <title>An insight into the sialome of Amazonian anophelines.</title>
        <authorList>
            <person name="Ribeiro J.M."/>
            <person name="Scarpassa V."/>
            <person name="Calvo E."/>
        </authorList>
    </citation>
    <scope>NUCLEOTIDE SEQUENCE</scope>
    <source>
        <tissue evidence="2">Salivary glands</tissue>
    </source>
</reference>
<organism evidence="2">
    <name type="scientific">Anopheles triannulatus</name>
    <dbReference type="NCBI Taxonomy" id="58253"/>
    <lineage>
        <taxon>Eukaryota</taxon>
        <taxon>Metazoa</taxon>
        <taxon>Ecdysozoa</taxon>
        <taxon>Arthropoda</taxon>
        <taxon>Hexapoda</taxon>
        <taxon>Insecta</taxon>
        <taxon>Pterygota</taxon>
        <taxon>Neoptera</taxon>
        <taxon>Endopterygota</taxon>
        <taxon>Diptera</taxon>
        <taxon>Nematocera</taxon>
        <taxon>Culicoidea</taxon>
        <taxon>Culicidae</taxon>
        <taxon>Anophelinae</taxon>
        <taxon>Anopheles</taxon>
    </lineage>
</organism>
<evidence type="ECO:0000313" key="2">
    <source>
        <dbReference type="EMBL" id="MBW48778.1"/>
    </source>
</evidence>
<dbReference type="EMBL" id="GGFK01015457">
    <property type="protein sequence ID" value="MBW48778.1"/>
    <property type="molecule type" value="Transcribed_RNA"/>
</dbReference>